<gene>
    <name evidence="1" type="ORF">PSON_ATCC_30995.1.T0730003</name>
</gene>
<accession>A0A8S1PAT2</accession>
<evidence type="ECO:0000313" key="2">
    <source>
        <dbReference type="Proteomes" id="UP000692954"/>
    </source>
</evidence>
<sequence>MLHFMFFNQQIISFLSKFIQSQKYDQLKLDLIFYLLHFSIECVDFFG</sequence>
<reference evidence="1" key="1">
    <citation type="submission" date="2021-01" db="EMBL/GenBank/DDBJ databases">
        <authorList>
            <consortium name="Genoscope - CEA"/>
            <person name="William W."/>
        </authorList>
    </citation>
    <scope>NUCLEOTIDE SEQUENCE</scope>
</reference>
<dbReference type="Proteomes" id="UP000692954">
    <property type="component" value="Unassembled WGS sequence"/>
</dbReference>
<organism evidence="1 2">
    <name type="scientific">Paramecium sonneborni</name>
    <dbReference type="NCBI Taxonomy" id="65129"/>
    <lineage>
        <taxon>Eukaryota</taxon>
        <taxon>Sar</taxon>
        <taxon>Alveolata</taxon>
        <taxon>Ciliophora</taxon>
        <taxon>Intramacronucleata</taxon>
        <taxon>Oligohymenophorea</taxon>
        <taxon>Peniculida</taxon>
        <taxon>Parameciidae</taxon>
        <taxon>Paramecium</taxon>
    </lineage>
</organism>
<keyword evidence="2" id="KW-1185">Reference proteome</keyword>
<comment type="caution">
    <text evidence="1">The sequence shown here is derived from an EMBL/GenBank/DDBJ whole genome shotgun (WGS) entry which is preliminary data.</text>
</comment>
<proteinExistence type="predicted"/>
<dbReference type="EMBL" id="CAJJDN010000073">
    <property type="protein sequence ID" value="CAD8099971.1"/>
    <property type="molecule type" value="Genomic_DNA"/>
</dbReference>
<dbReference type="AlphaFoldDB" id="A0A8S1PAT2"/>
<protein>
    <submittedName>
        <fullName evidence="1">Uncharacterized protein</fullName>
    </submittedName>
</protein>
<evidence type="ECO:0000313" key="1">
    <source>
        <dbReference type="EMBL" id="CAD8099971.1"/>
    </source>
</evidence>
<name>A0A8S1PAT2_9CILI</name>